<evidence type="ECO:0000313" key="2">
    <source>
        <dbReference type="Proteomes" id="UP000248856"/>
    </source>
</evidence>
<dbReference type="OrthoDB" id="6057265at2"/>
<dbReference type="InterPro" id="IPR019238">
    <property type="entry name" value="AbiEi_2"/>
</dbReference>
<evidence type="ECO:0000313" key="1">
    <source>
        <dbReference type="EMBL" id="RAR83546.1"/>
    </source>
</evidence>
<dbReference type="Pfam" id="PF09952">
    <property type="entry name" value="AbiEi_2"/>
    <property type="match status" value="1"/>
</dbReference>
<dbReference type="Proteomes" id="UP000248856">
    <property type="component" value="Unassembled WGS sequence"/>
</dbReference>
<dbReference type="RefSeq" id="WP_111876996.1">
    <property type="nucleotide sequence ID" value="NZ_CBCSGC010000001.1"/>
</dbReference>
<dbReference type="AlphaFoldDB" id="A0A328ZMG5"/>
<reference evidence="1 2" key="1">
    <citation type="submission" date="2018-06" db="EMBL/GenBank/DDBJ databases">
        <title>Genomic Encyclopedia of Archaeal and Bacterial Type Strains, Phase II (KMG-II): from individual species to whole genera.</title>
        <authorList>
            <person name="Goeker M."/>
        </authorList>
    </citation>
    <scope>NUCLEOTIDE SEQUENCE [LARGE SCALE GENOMIC DNA]</scope>
    <source>
        <strain evidence="1 2">CFPB 3232</strain>
    </source>
</reference>
<name>A0A328ZMG5_9BURK</name>
<evidence type="ECO:0008006" key="3">
    <source>
        <dbReference type="Google" id="ProtNLM"/>
    </source>
</evidence>
<sequence length="362" mass="39994">MSPLEVEQAWPSLLQGLLEASPIVKNVVVDPVPRREDGGYDGEVDFTIDEEPHRLIVECKSSGQPRYVRDAMSQLGREIFRATGLTRGLVFAPFISPASRAMLAESSIGWLDLAGNARIVFPRFHLEINKADRDPFATKREQRSLFFPKSARLLKLLLHKPNASWKVVELAAQADVSVGQVSNVRRALIEREWAHAETGEGLRLTQPEALLDAWRDDGVQTPSVVLRGHTLKHGRALEAAIEQIFAEVAAQGSQVLLASHSVARRAAPYARVAGEFFYAAPVGIALLKRHLEIAPTDKGENVTIFRPSDDGLWQETMDLSPKLKGTGPIQTYLDLLSTGERGREAAEHWRAERIKPLLAGVS</sequence>
<proteinExistence type="predicted"/>
<organism evidence="1 2">
    <name type="scientific">Paracidovorax anthurii</name>
    <dbReference type="NCBI Taxonomy" id="78229"/>
    <lineage>
        <taxon>Bacteria</taxon>
        <taxon>Pseudomonadati</taxon>
        <taxon>Pseudomonadota</taxon>
        <taxon>Betaproteobacteria</taxon>
        <taxon>Burkholderiales</taxon>
        <taxon>Comamonadaceae</taxon>
        <taxon>Paracidovorax</taxon>
    </lineage>
</organism>
<dbReference type="EMBL" id="QLTA01000014">
    <property type="protein sequence ID" value="RAR83546.1"/>
    <property type="molecule type" value="Genomic_DNA"/>
</dbReference>
<accession>A0A328ZMG5</accession>
<protein>
    <recommendedName>
        <fullName evidence="3">Transcriptional regulator with AbiEi antitoxin domain of type IV toxin-antitoxin system</fullName>
    </recommendedName>
</protein>
<comment type="caution">
    <text evidence="1">The sequence shown here is derived from an EMBL/GenBank/DDBJ whole genome shotgun (WGS) entry which is preliminary data.</text>
</comment>
<gene>
    <name evidence="1" type="ORF">AX018_101454</name>
</gene>
<keyword evidence="2" id="KW-1185">Reference proteome</keyword>